<dbReference type="AlphaFoldDB" id="A0AAX6FL66"/>
<keyword evidence="1 3" id="KW-0853">WD repeat</keyword>
<evidence type="ECO:0000313" key="6">
    <source>
        <dbReference type="Proteomes" id="UP001140949"/>
    </source>
</evidence>
<protein>
    <submittedName>
        <fullName evidence="5">Transcriptional corepressor LEUNIG-like protein isoform X4</fullName>
    </submittedName>
</protein>
<dbReference type="EMBL" id="JANAVB010027998">
    <property type="protein sequence ID" value="KAJ6817102.1"/>
    <property type="molecule type" value="Genomic_DNA"/>
</dbReference>
<dbReference type="Gene3D" id="2.130.10.10">
    <property type="entry name" value="YVTN repeat-like/Quinoprotein amine dehydrogenase"/>
    <property type="match status" value="2"/>
</dbReference>
<dbReference type="SMART" id="SM00667">
    <property type="entry name" value="LisH"/>
    <property type="match status" value="1"/>
</dbReference>
<keyword evidence="2" id="KW-0677">Repeat</keyword>
<dbReference type="PANTHER" id="PTHR44376">
    <property type="entry name" value="TRANSCRIPTIONAL REGULATOR OF FILAMENTOUS GROWTH FLO8"/>
    <property type="match status" value="1"/>
</dbReference>
<dbReference type="InterPro" id="IPR015943">
    <property type="entry name" value="WD40/YVTN_repeat-like_dom_sf"/>
</dbReference>
<reference evidence="5" key="1">
    <citation type="journal article" date="2023" name="GigaByte">
        <title>Genome assembly of the bearded iris, Iris pallida Lam.</title>
        <authorList>
            <person name="Bruccoleri R.E."/>
            <person name="Oakeley E.J."/>
            <person name="Faust A.M.E."/>
            <person name="Altorfer M."/>
            <person name="Dessus-Babus S."/>
            <person name="Burckhardt D."/>
            <person name="Oertli M."/>
            <person name="Naumann U."/>
            <person name="Petersen F."/>
            <person name="Wong J."/>
        </authorList>
    </citation>
    <scope>NUCLEOTIDE SEQUENCE</scope>
    <source>
        <strain evidence="5">GSM-AAB239-AS_SAM_17_03QT</strain>
    </source>
</reference>
<dbReference type="PANTHER" id="PTHR44376:SF9">
    <property type="entry name" value="TRANSCRIPTIONAL COREPRESSOR LEUNIG_HOMOLOG"/>
    <property type="match status" value="1"/>
</dbReference>
<feature type="region of interest" description="Disordered" evidence="4">
    <location>
        <begin position="347"/>
        <end position="411"/>
    </location>
</feature>
<dbReference type="PROSITE" id="PS50294">
    <property type="entry name" value="WD_REPEATS_REGION"/>
    <property type="match status" value="3"/>
</dbReference>
<feature type="compositionally biased region" description="Polar residues" evidence="4">
    <location>
        <begin position="318"/>
        <end position="332"/>
    </location>
</feature>
<dbReference type="CDD" id="cd00200">
    <property type="entry name" value="WD40"/>
    <property type="match status" value="1"/>
</dbReference>
<evidence type="ECO:0000313" key="5">
    <source>
        <dbReference type="EMBL" id="KAJ6817102.1"/>
    </source>
</evidence>
<feature type="repeat" description="WD" evidence="3">
    <location>
        <begin position="657"/>
        <end position="697"/>
    </location>
</feature>
<dbReference type="Pfam" id="PF08513">
    <property type="entry name" value="LisH"/>
    <property type="match status" value="1"/>
</dbReference>
<dbReference type="InterPro" id="IPR006594">
    <property type="entry name" value="LisH"/>
</dbReference>
<dbReference type="InterPro" id="IPR019775">
    <property type="entry name" value="WD40_repeat_CS"/>
</dbReference>
<dbReference type="GO" id="GO:0003714">
    <property type="term" value="F:transcription corepressor activity"/>
    <property type="evidence" value="ECO:0007669"/>
    <property type="project" value="InterPro"/>
</dbReference>
<feature type="compositionally biased region" description="Low complexity" evidence="4">
    <location>
        <begin position="276"/>
        <end position="291"/>
    </location>
</feature>
<dbReference type="PROSITE" id="PS50082">
    <property type="entry name" value="WD_REPEATS_2"/>
    <property type="match status" value="5"/>
</dbReference>
<name>A0AAX6FL66_IRIPA</name>
<feature type="compositionally biased region" description="Low complexity" evidence="4">
    <location>
        <begin position="353"/>
        <end position="366"/>
    </location>
</feature>
<dbReference type="Pfam" id="PF00400">
    <property type="entry name" value="WD40"/>
    <property type="match status" value="5"/>
</dbReference>
<feature type="region of interest" description="Disordered" evidence="4">
    <location>
        <begin position="276"/>
        <end position="332"/>
    </location>
</feature>
<evidence type="ECO:0000256" key="2">
    <source>
        <dbReference type="ARBA" id="ARBA00022737"/>
    </source>
</evidence>
<proteinExistence type="predicted"/>
<dbReference type="SUPFAM" id="SSF50978">
    <property type="entry name" value="WD40 repeat-like"/>
    <property type="match status" value="1"/>
</dbReference>
<dbReference type="PROSITE" id="PS50896">
    <property type="entry name" value="LISH"/>
    <property type="match status" value="1"/>
</dbReference>
<reference evidence="5" key="2">
    <citation type="submission" date="2023-04" db="EMBL/GenBank/DDBJ databases">
        <authorList>
            <person name="Bruccoleri R.E."/>
            <person name="Oakeley E.J."/>
            <person name="Faust A.-M."/>
            <person name="Dessus-Babus S."/>
            <person name="Altorfer M."/>
            <person name="Burckhardt D."/>
            <person name="Oertli M."/>
            <person name="Naumann U."/>
            <person name="Petersen F."/>
            <person name="Wong J."/>
        </authorList>
    </citation>
    <scope>NUCLEOTIDE SEQUENCE</scope>
    <source>
        <strain evidence="5">GSM-AAB239-AS_SAM_17_03QT</strain>
        <tissue evidence="5">Leaf</tissue>
    </source>
</reference>
<dbReference type="PROSITE" id="PS00678">
    <property type="entry name" value="WD_REPEATS_1"/>
    <property type="match status" value="1"/>
</dbReference>
<organism evidence="5 6">
    <name type="scientific">Iris pallida</name>
    <name type="common">Sweet iris</name>
    <dbReference type="NCBI Taxonomy" id="29817"/>
    <lineage>
        <taxon>Eukaryota</taxon>
        <taxon>Viridiplantae</taxon>
        <taxon>Streptophyta</taxon>
        <taxon>Embryophyta</taxon>
        <taxon>Tracheophyta</taxon>
        <taxon>Spermatophyta</taxon>
        <taxon>Magnoliopsida</taxon>
        <taxon>Liliopsida</taxon>
        <taxon>Asparagales</taxon>
        <taxon>Iridaceae</taxon>
        <taxon>Iridoideae</taxon>
        <taxon>Irideae</taxon>
        <taxon>Iris</taxon>
    </lineage>
</organism>
<gene>
    <name evidence="5" type="ORF">M6B38_413200</name>
</gene>
<feature type="repeat" description="WD" evidence="3">
    <location>
        <begin position="490"/>
        <end position="531"/>
    </location>
</feature>
<dbReference type="Proteomes" id="UP001140949">
    <property type="component" value="Unassembled WGS sequence"/>
</dbReference>
<keyword evidence="6" id="KW-1185">Reference proteome</keyword>
<feature type="repeat" description="WD" evidence="3">
    <location>
        <begin position="532"/>
        <end position="564"/>
    </location>
</feature>
<dbReference type="InterPro" id="IPR001680">
    <property type="entry name" value="WD40_rpt"/>
</dbReference>
<accession>A0AAX6FL66</accession>
<feature type="compositionally biased region" description="Low complexity" evidence="4">
    <location>
        <begin position="374"/>
        <end position="391"/>
    </location>
</feature>
<comment type="caution">
    <text evidence="5">The sequence shown here is derived from an EMBL/GenBank/DDBJ whole genome shotgun (WGS) entry which is preliminary data.</text>
</comment>
<evidence type="ECO:0000256" key="1">
    <source>
        <dbReference type="ARBA" id="ARBA00022574"/>
    </source>
</evidence>
<evidence type="ECO:0000256" key="3">
    <source>
        <dbReference type="PROSITE-ProRule" id="PRU00221"/>
    </source>
</evidence>
<dbReference type="InterPro" id="IPR044716">
    <property type="entry name" value="LEUNIG-like"/>
</dbReference>
<feature type="repeat" description="WD" evidence="3">
    <location>
        <begin position="739"/>
        <end position="773"/>
    </location>
</feature>
<dbReference type="InterPro" id="IPR036322">
    <property type="entry name" value="WD40_repeat_dom_sf"/>
</dbReference>
<feature type="repeat" description="WD" evidence="3">
    <location>
        <begin position="575"/>
        <end position="609"/>
    </location>
</feature>
<dbReference type="SMART" id="SM00320">
    <property type="entry name" value="WD40"/>
    <property type="match status" value="7"/>
</dbReference>
<sequence length="773" mass="84565">MAQGNWEADKMLDVYIYDYLVKRNLLTTANAFKAEANVAKDPVAIDAPGGFLFEWWSVFWDIFIARTNEKHSDVAASYLESQKAKDQLHTQQQYQLMQRQAQLQQRDPNHPALSGSMHGVNSDGVLGSPSASTLSTKLLDERLKNPHAMDSESSHQLLDANRRMALLKSITNHQGQLVQGQLSSVSSGMQQIQARAQRTPDMKNDFGATQRSLPMDPSSLYSQGIVQGKSAIGGAGLNQGGMPLKGWPLTGNFDQLRSSLSPQVQKPFTSSANQFQMMASQQQQIAQAQAQDSLGNSHGYREMDPRRFSALPRGGQPSGNDGSLGSPMQSASPIVREDPTEYYMKMQQSSANLPQEQPLQQQQLQQSNRKRRTTSSGAANSTGTGNTIGPSSSPPSTPSTNTPGDRMATMASNLPHAGSMVKSSMMYPDGTGGLASSTNHMDDIEQFADIGPLDDFLHDPDASIFAPLKNSLTDQNTETSKGFAFTEMGSRSSNNKVLCCHFSSDGKLLASAGHEKKVLIWKMENYATESTPEEHTHMITDIRFRPDSTHLATSSFDRTVRLWNAAEPSFSLHTFTGHSSPVTSLDFHPKKTDLLCSCDENGEIRLWNVGQRSGSFYSKGGSHQVRFQPGVGQFLAAAVGNVVSIFDFETKRKTRTLQGHSKEIKSVCWDANGEYLASVSHDAIKVWSIASGEHIRELNSTGSNFQSCVFHLTFPKLLVIGGYQSMQLWNFSENKTMSIAAHDGLITALAQAQTDTGPLIASASHDKSVKVWK</sequence>
<evidence type="ECO:0000256" key="4">
    <source>
        <dbReference type="SAM" id="MobiDB-lite"/>
    </source>
</evidence>